<keyword evidence="4" id="KW-1185">Reference proteome</keyword>
<dbReference type="SMART" id="SM00245">
    <property type="entry name" value="TSPc"/>
    <property type="match status" value="1"/>
</dbReference>
<evidence type="ECO:0000256" key="1">
    <source>
        <dbReference type="SAM" id="SignalP"/>
    </source>
</evidence>
<dbReference type="RefSeq" id="WP_169348064.1">
    <property type="nucleotide sequence ID" value="NZ_JABBJJ010000154.1"/>
</dbReference>
<evidence type="ECO:0000313" key="4">
    <source>
        <dbReference type="Proteomes" id="UP000518300"/>
    </source>
</evidence>
<dbReference type="SUPFAM" id="SSF52096">
    <property type="entry name" value="ClpP/crotonase"/>
    <property type="match status" value="1"/>
</dbReference>
<dbReference type="GO" id="GO:0030288">
    <property type="term" value="C:outer membrane-bounded periplasmic space"/>
    <property type="evidence" value="ECO:0007669"/>
    <property type="project" value="TreeGrafter"/>
</dbReference>
<dbReference type="NCBIfam" id="NF047558">
    <property type="entry name" value="TPR_END_plus"/>
    <property type="match status" value="1"/>
</dbReference>
<dbReference type="EMBL" id="JABBJJ010000154">
    <property type="protein sequence ID" value="NMO18804.1"/>
    <property type="molecule type" value="Genomic_DNA"/>
</dbReference>
<sequence length="533" mass="58425">MASLPRLLLIALLSVTRAALAAETPEQLALQGTAAAIAASPDDGSVLYNGACSAALAGRKAQALEWLARAVALDGVDAKRMAADPDLAALHGDPGWRPLLQVAQEAQARRERMWSSPALATPYRETLPEDERVAGLSKLWAEVKFNFVNFDRVPELDWDALYAQYLPRVRAARDTVAYYRELQSFASRLQDGHTGAFMPGEVFERVHARPGLTTLYLEGRVIVRAVFDERLRSLGIVPGWEIVTVEGQPVAEYAAAKVMPYFSWSTPQDKLSRAYERFLLDGPVDAAVKVGFKDARGALRELELPRMGVQARSAALPNAAPFEWKLLPGNIAYVVLRGFGDDRPAEAFEASFEQLSKADALILDIRDHGGGNTSVGLRILSTLTDKPFATTAWRTREYRPAYRAWGRGERSFRGEPKQVPPSGRFHYAKPVVMLTSPRTYSAGEDFAVVFDAMKRGTLIGEPTGGSTGQPLMISLPGGGSARICTKRDTYPDGREYVGVGVIPQVKVTPRLSDFRAGRDTVLDAAVRLLREKR</sequence>
<dbReference type="GO" id="GO:0008236">
    <property type="term" value="F:serine-type peptidase activity"/>
    <property type="evidence" value="ECO:0007669"/>
    <property type="project" value="InterPro"/>
</dbReference>
<dbReference type="InterPro" id="IPR029045">
    <property type="entry name" value="ClpP/crotonase-like_dom_sf"/>
</dbReference>
<name>A0A848LMJ3_9BACT</name>
<dbReference type="PANTHER" id="PTHR32060">
    <property type="entry name" value="TAIL-SPECIFIC PROTEASE"/>
    <property type="match status" value="1"/>
</dbReference>
<gene>
    <name evidence="3" type="ORF">HG543_28650</name>
</gene>
<evidence type="ECO:0000259" key="2">
    <source>
        <dbReference type="SMART" id="SM00245"/>
    </source>
</evidence>
<dbReference type="Pfam" id="PF03572">
    <property type="entry name" value="Peptidase_S41"/>
    <property type="match status" value="1"/>
</dbReference>
<protein>
    <submittedName>
        <fullName evidence="3">S41 family peptidase</fullName>
    </submittedName>
</protein>
<dbReference type="Gene3D" id="3.30.750.44">
    <property type="match status" value="1"/>
</dbReference>
<dbReference type="InterPro" id="IPR005151">
    <property type="entry name" value="Tail-specific_protease"/>
</dbReference>
<dbReference type="GO" id="GO:0007165">
    <property type="term" value="P:signal transduction"/>
    <property type="evidence" value="ECO:0007669"/>
    <property type="project" value="TreeGrafter"/>
</dbReference>
<proteinExistence type="predicted"/>
<dbReference type="Proteomes" id="UP000518300">
    <property type="component" value="Unassembled WGS sequence"/>
</dbReference>
<organism evidence="3 4">
    <name type="scientific">Pyxidicoccus fallax</name>
    <dbReference type="NCBI Taxonomy" id="394095"/>
    <lineage>
        <taxon>Bacteria</taxon>
        <taxon>Pseudomonadati</taxon>
        <taxon>Myxococcota</taxon>
        <taxon>Myxococcia</taxon>
        <taxon>Myxococcales</taxon>
        <taxon>Cystobacterineae</taxon>
        <taxon>Myxococcaceae</taxon>
        <taxon>Pyxidicoccus</taxon>
    </lineage>
</organism>
<dbReference type="PANTHER" id="PTHR32060:SF30">
    <property type="entry name" value="CARBOXY-TERMINAL PROCESSING PROTEASE CTPA"/>
    <property type="match status" value="1"/>
</dbReference>
<reference evidence="3 4" key="1">
    <citation type="submission" date="2020-04" db="EMBL/GenBank/DDBJ databases">
        <title>Draft genome of Pyxidicoccus fallax type strain.</title>
        <authorList>
            <person name="Whitworth D.E."/>
        </authorList>
    </citation>
    <scope>NUCLEOTIDE SEQUENCE [LARGE SCALE GENOMIC DNA]</scope>
    <source>
        <strain evidence="3 4">DSM 14698</strain>
    </source>
</reference>
<dbReference type="GO" id="GO:0004175">
    <property type="term" value="F:endopeptidase activity"/>
    <property type="evidence" value="ECO:0007669"/>
    <property type="project" value="TreeGrafter"/>
</dbReference>
<keyword evidence="1" id="KW-0732">Signal</keyword>
<dbReference type="Gene3D" id="3.90.226.10">
    <property type="entry name" value="2-enoyl-CoA Hydratase, Chain A, domain 1"/>
    <property type="match status" value="1"/>
</dbReference>
<dbReference type="GO" id="GO:0006508">
    <property type="term" value="P:proteolysis"/>
    <property type="evidence" value="ECO:0007669"/>
    <property type="project" value="InterPro"/>
</dbReference>
<dbReference type="AlphaFoldDB" id="A0A848LMJ3"/>
<evidence type="ECO:0000313" key="3">
    <source>
        <dbReference type="EMBL" id="NMO18804.1"/>
    </source>
</evidence>
<comment type="caution">
    <text evidence="3">The sequence shown here is derived from an EMBL/GenBank/DDBJ whole genome shotgun (WGS) entry which is preliminary data.</text>
</comment>
<feature type="domain" description="Tail specific protease" evidence="2">
    <location>
        <begin position="281"/>
        <end position="508"/>
    </location>
</feature>
<feature type="chain" id="PRO_5032471006" evidence="1">
    <location>
        <begin position="22"/>
        <end position="533"/>
    </location>
</feature>
<feature type="signal peptide" evidence="1">
    <location>
        <begin position="1"/>
        <end position="21"/>
    </location>
</feature>
<accession>A0A848LMJ3</accession>
<dbReference type="CDD" id="cd07563">
    <property type="entry name" value="Peptidase_S41_IRBP"/>
    <property type="match status" value="1"/>
</dbReference>